<evidence type="ECO:0000313" key="2">
    <source>
        <dbReference type="EMBL" id="KEZ87007.1"/>
    </source>
</evidence>
<feature type="transmembrane region" description="Helical" evidence="1">
    <location>
        <begin position="218"/>
        <end position="243"/>
    </location>
</feature>
<dbReference type="AlphaFoldDB" id="A0A084JDH3"/>
<evidence type="ECO:0000313" key="3">
    <source>
        <dbReference type="Proteomes" id="UP000028542"/>
    </source>
</evidence>
<keyword evidence="1" id="KW-0472">Membrane</keyword>
<accession>A0A084JDH3</accession>
<comment type="caution">
    <text evidence="2">The sequence shown here is derived from an EMBL/GenBank/DDBJ whole genome shotgun (WGS) entry which is preliminary data.</text>
</comment>
<dbReference type="EMBL" id="JPMD01000015">
    <property type="protein sequence ID" value="KEZ87007.1"/>
    <property type="molecule type" value="Genomic_DNA"/>
</dbReference>
<keyword evidence="3" id="KW-1185">Reference proteome</keyword>
<protein>
    <submittedName>
        <fullName evidence="2">Uncharacterized protein</fullName>
    </submittedName>
</protein>
<feature type="transmembrane region" description="Helical" evidence="1">
    <location>
        <begin position="23"/>
        <end position="49"/>
    </location>
</feature>
<feature type="transmembrane region" description="Helical" evidence="1">
    <location>
        <begin position="61"/>
        <end position="80"/>
    </location>
</feature>
<keyword evidence="1" id="KW-0812">Transmembrane</keyword>
<dbReference type="eggNOG" id="ENOG502ZMUN">
    <property type="taxonomic scope" value="Bacteria"/>
</dbReference>
<sequence>MDKRQLKNINNLYKIRSKEHKKALWIIYILLASFFSIDLIATLMDIFTYSKDVTTYSLQTYTTNGLFLAISISIGTLLWYNSFNNQHQAFPQDNKTRFMSYALFNYITLLKVSVTSLLLYLIQYNIWALIGSLNSNISFAYPINLPFLISGFIVNLLYGSMLIALTLLINVLSKKFHMYFYITFIMFVVAAFFNNGALFIAIGNLFSFWTKEPSLGIFVVKCTITLGILLISTVVINNTIVYYKAETKNTTKSRFILCGIALFCFIIVISLSVFTHSYPYNSTSEMGSDSIDFVNDNPFKNFEEKEIEVALTNLNTDIPIEIVTQFNEDEENIFTTRYSDSSIEEIYENIIVKYHLPCNEVDYINLNYFKNPIVTAKLEDNKLYINYTYDENQKVILLSSYGTMSQFDCFKGKTLFKGNPGHMTGSSDGSIEIIYPKGTKFKN</sequence>
<dbReference type="STRING" id="318464.IO99_07080"/>
<reference evidence="2 3" key="1">
    <citation type="submission" date="2014-07" db="EMBL/GenBank/DDBJ databases">
        <title>Draft genome of Clostridium sulfidigenes 113A isolated from sediments associated with methane hydrate from Krishna Godavari basin.</title>
        <authorList>
            <person name="Honkalas V.S."/>
            <person name="Dabir A.P."/>
            <person name="Arora P."/>
            <person name="Dhakephalkar P.K."/>
        </authorList>
    </citation>
    <scope>NUCLEOTIDE SEQUENCE [LARGE SCALE GENOMIC DNA]</scope>
    <source>
        <strain evidence="2 3">113A</strain>
    </source>
</reference>
<proteinExistence type="predicted"/>
<name>A0A084JDH3_9CLOT</name>
<feature type="transmembrane region" description="Helical" evidence="1">
    <location>
        <begin position="101"/>
        <end position="127"/>
    </location>
</feature>
<dbReference type="Proteomes" id="UP000028542">
    <property type="component" value="Unassembled WGS sequence"/>
</dbReference>
<evidence type="ECO:0000256" key="1">
    <source>
        <dbReference type="SAM" id="Phobius"/>
    </source>
</evidence>
<dbReference type="RefSeq" id="WP_035131667.1">
    <property type="nucleotide sequence ID" value="NZ_JPMD01000015.1"/>
</dbReference>
<organism evidence="2 3">
    <name type="scientific">Clostridium sulfidigenes</name>
    <dbReference type="NCBI Taxonomy" id="318464"/>
    <lineage>
        <taxon>Bacteria</taxon>
        <taxon>Bacillati</taxon>
        <taxon>Bacillota</taxon>
        <taxon>Clostridia</taxon>
        <taxon>Eubacteriales</taxon>
        <taxon>Clostridiaceae</taxon>
        <taxon>Clostridium</taxon>
    </lineage>
</organism>
<feature type="transmembrane region" description="Helical" evidence="1">
    <location>
        <begin position="179"/>
        <end position="206"/>
    </location>
</feature>
<gene>
    <name evidence="2" type="ORF">IO99_07080</name>
</gene>
<feature type="transmembrane region" description="Helical" evidence="1">
    <location>
        <begin position="255"/>
        <end position="274"/>
    </location>
</feature>
<keyword evidence="1" id="KW-1133">Transmembrane helix</keyword>
<feature type="transmembrane region" description="Helical" evidence="1">
    <location>
        <begin position="147"/>
        <end position="172"/>
    </location>
</feature>